<dbReference type="EC" id="5.3.1.12" evidence="4 7"/>
<accession>A0A4Q1CHX1</accession>
<evidence type="ECO:0000256" key="1">
    <source>
        <dbReference type="ARBA" id="ARBA00001165"/>
    </source>
</evidence>
<dbReference type="Gene3D" id="1.10.2020.10">
    <property type="entry name" value="uronate isomerase, domain 2, chain A"/>
    <property type="match status" value="1"/>
</dbReference>
<comment type="similarity">
    <text evidence="3 7">Belongs to the metallo-dependent hydrolases superfamily. Uronate isomerase family.</text>
</comment>
<dbReference type="InterPro" id="IPR003766">
    <property type="entry name" value="Uronate_isomerase"/>
</dbReference>
<comment type="catalytic activity">
    <reaction evidence="1 7">
        <text>D-glucuronate = D-fructuronate</text>
        <dbReference type="Rhea" id="RHEA:13049"/>
        <dbReference type="ChEBI" id="CHEBI:58720"/>
        <dbReference type="ChEBI" id="CHEBI:59863"/>
        <dbReference type="EC" id="5.3.1.12"/>
    </reaction>
</comment>
<organism evidence="8 9">
    <name type="scientific">Lacibacter luteus</name>
    <dbReference type="NCBI Taxonomy" id="2508719"/>
    <lineage>
        <taxon>Bacteria</taxon>
        <taxon>Pseudomonadati</taxon>
        <taxon>Bacteroidota</taxon>
        <taxon>Chitinophagia</taxon>
        <taxon>Chitinophagales</taxon>
        <taxon>Chitinophagaceae</taxon>
        <taxon>Lacibacter</taxon>
    </lineage>
</organism>
<comment type="caution">
    <text evidence="8">The sequence shown here is derived from an EMBL/GenBank/DDBJ whole genome shotgun (WGS) entry which is preliminary data.</text>
</comment>
<dbReference type="PANTHER" id="PTHR30068:SF4">
    <property type="entry name" value="URONATE ISOMERASE"/>
    <property type="match status" value="1"/>
</dbReference>
<dbReference type="GO" id="GO:0019698">
    <property type="term" value="P:D-galacturonate catabolic process"/>
    <property type="evidence" value="ECO:0007669"/>
    <property type="project" value="TreeGrafter"/>
</dbReference>
<keyword evidence="9" id="KW-1185">Reference proteome</keyword>
<dbReference type="Gene3D" id="3.20.20.140">
    <property type="entry name" value="Metal-dependent hydrolases"/>
    <property type="match status" value="1"/>
</dbReference>
<sequence length="480" mass="55401">MKQFLNEDFLLQSKTAQRLYHEYAKQMPIIDYHNHLLPDQVANNINFENLTQVWLYGDHYKWRAMRTNGVNENFITGTASDWEKFEQWAATVPYTLRNPLYHWTHLELQRYFNINEVLNADSAKRIYEDATAQLQHASHNVQGLLQKMNVKLICTTDDPVDDLKYHQQHRAQGGFTKMNPAFRPDKAMNVDDTISFNNYLTLLEKAADTSISTFNDYLAALKKRHDYFAENGCAVSDHGLEEIYAEDYTQTEIVGIFAQVRSGGNLTLEEKKKFKSAMLVIFAEWDHEKGWVQQYHLGALRNNNSRMLKQLGPDTGWDSIGDFSQARALSKFLNRLDTNDKLAKTIIYNLNPADNELFATMIGNFNDGSVAGKVQWGSGWWFLDQKDGMIKQINALSNMGLLSRFVGMLTDSRSFLSFPRHEYFRRILCNMYGEEVENGELPNDIDLIGKTIQDICYNNAKEYFNLQHLDAVQTATTNKL</sequence>
<reference evidence="8 9" key="1">
    <citation type="submission" date="2019-01" db="EMBL/GenBank/DDBJ databases">
        <title>Lacibacter sp. strain TTM-7.</title>
        <authorList>
            <person name="Chen W.-M."/>
        </authorList>
    </citation>
    <scope>NUCLEOTIDE SEQUENCE [LARGE SCALE GENOMIC DNA]</scope>
    <source>
        <strain evidence="8 9">TTM-7</strain>
    </source>
</reference>
<dbReference type="Proteomes" id="UP000290204">
    <property type="component" value="Unassembled WGS sequence"/>
</dbReference>
<evidence type="ECO:0000256" key="3">
    <source>
        <dbReference type="ARBA" id="ARBA00008397"/>
    </source>
</evidence>
<evidence type="ECO:0000256" key="6">
    <source>
        <dbReference type="ARBA" id="ARBA00023235"/>
    </source>
</evidence>
<protein>
    <recommendedName>
        <fullName evidence="5 7">Uronate isomerase</fullName>
        <ecNumber evidence="4 7">5.3.1.12</ecNumber>
    </recommendedName>
    <alternativeName>
        <fullName evidence="7">Glucuronate isomerase</fullName>
    </alternativeName>
    <alternativeName>
        <fullName evidence="7">Uronic isomerase</fullName>
    </alternativeName>
</protein>
<dbReference type="HAMAP" id="MF_00675">
    <property type="entry name" value="UxaC"/>
    <property type="match status" value="1"/>
</dbReference>
<evidence type="ECO:0000256" key="5">
    <source>
        <dbReference type="ARBA" id="ARBA00020555"/>
    </source>
</evidence>
<dbReference type="UniPathway" id="UPA00246"/>
<evidence type="ECO:0000313" key="9">
    <source>
        <dbReference type="Proteomes" id="UP000290204"/>
    </source>
</evidence>
<proteinExistence type="inferred from homology"/>
<comment type="pathway">
    <text evidence="2 7">Carbohydrate metabolism; pentose and glucuronate interconversion.</text>
</comment>
<dbReference type="RefSeq" id="WP_129131017.1">
    <property type="nucleotide sequence ID" value="NZ_SDHW01000003.1"/>
</dbReference>
<evidence type="ECO:0000313" key="8">
    <source>
        <dbReference type="EMBL" id="RXK59644.1"/>
    </source>
</evidence>
<dbReference type="EMBL" id="SDHW01000003">
    <property type="protein sequence ID" value="RXK59644.1"/>
    <property type="molecule type" value="Genomic_DNA"/>
</dbReference>
<keyword evidence="6 7" id="KW-0413">Isomerase</keyword>
<dbReference type="NCBIfam" id="NF002794">
    <property type="entry name" value="PRK02925.1"/>
    <property type="match status" value="1"/>
</dbReference>
<dbReference type="AlphaFoldDB" id="A0A4Q1CHX1"/>
<evidence type="ECO:0000256" key="2">
    <source>
        <dbReference type="ARBA" id="ARBA00004892"/>
    </source>
</evidence>
<dbReference type="InterPro" id="IPR032466">
    <property type="entry name" value="Metal_Hydrolase"/>
</dbReference>
<name>A0A4Q1CHX1_9BACT</name>
<dbReference type="GO" id="GO:0008880">
    <property type="term" value="F:glucuronate isomerase activity"/>
    <property type="evidence" value="ECO:0007669"/>
    <property type="project" value="UniProtKB-UniRule"/>
</dbReference>
<evidence type="ECO:0000256" key="4">
    <source>
        <dbReference type="ARBA" id="ARBA00012546"/>
    </source>
</evidence>
<comment type="catalytic activity">
    <reaction evidence="7">
        <text>aldehydo-D-galacturonate = keto-D-tagaturonate</text>
        <dbReference type="Rhea" id="RHEA:27702"/>
        <dbReference type="ChEBI" id="CHEBI:12952"/>
        <dbReference type="ChEBI" id="CHEBI:17886"/>
    </reaction>
</comment>
<dbReference type="SUPFAM" id="SSF51556">
    <property type="entry name" value="Metallo-dependent hydrolases"/>
    <property type="match status" value="1"/>
</dbReference>
<dbReference type="GO" id="GO:0042840">
    <property type="term" value="P:D-glucuronate catabolic process"/>
    <property type="evidence" value="ECO:0007669"/>
    <property type="project" value="TreeGrafter"/>
</dbReference>
<evidence type="ECO:0000256" key="7">
    <source>
        <dbReference type="HAMAP-Rule" id="MF_00675"/>
    </source>
</evidence>
<dbReference type="Pfam" id="PF02614">
    <property type="entry name" value="UxaC"/>
    <property type="match status" value="1"/>
</dbReference>
<dbReference type="OrthoDB" id="9766564at2"/>
<dbReference type="PANTHER" id="PTHR30068">
    <property type="entry name" value="URONATE ISOMERASE"/>
    <property type="match status" value="1"/>
</dbReference>
<gene>
    <name evidence="7 8" type="primary">uxaC</name>
    <name evidence="8" type="ORF">ESA94_11280</name>
</gene>